<dbReference type="GO" id="GO:0005634">
    <property type="term" value="C:nucleus"/>
    <property type="evidence" value="ECO:0007669"/>
    <property type="project" value="TreeGrafter"/>
</dbReference>
<dbReference type="InterPro" id="IPR036397">
    <property type="entry name" value="RNaseH_sf"/>
</dbReference>
<protein>
    <recommendedName>
        <fullName evidence="7">DNA polymerase zeta catalytic subunit-like protein</fullName>
    </recommendedName>
</protein>
<dbReference type="Proteomes" id="UP000288716">
    <property type="component" value="Unassembled WGS sequence"/>
</dbReference>
<dbReference type="OrthoDB" id="2414538at2759"/>
<dbReference type="PANTHER" id="PTHR45812:SF1">
    <property type="entry name" value="DNA POLYMERASE ZETA CATALYTIC SUBUNIT"/>
    <property type="match status" value="1"/>
</dbReference>
<feature type="compositionally biased region" description="Polar residues" evidence="2">
    <location>
        <begin position="1052"/>
        <end position="1063"/>
    </location>
</feature>
<dbReference type="PANTHER" id="PTHR45812">
    <property type="entry name" value="DNA POLYMERASE ZETA CATALYTIC SUBUNIT"/>
    <property type="match status" value="1"/>
</dbReference>
<proteinExistence type="predicted"/>
<reference evidence="5 6" key="1">
    <citation type="journal article" date="2018" name="Gigascience">
        <title>Genomes of trombidid mites reveal novel predicted allergens and laterally-transferred genes associated with secondary metabolism.</title>
        <authorList>
            <person name="Dong X."/>
            <person name="Chaisiri K."/>
            <person name="Xia D."/>
            <person name="Armstrong S.D."/>
            <person name="Fang Y."/>
            <person name="Donnelly M.J."/>
            <person name="Kadowaki T."/>
            <person name="McGarry J.W."/>
            <person name="Darby A.C."/>
            <person name="Makepeace B.L."/>
        </authorList>
    </citation>
    <scope>NUCLEOTIDE SEQUENCE [LARGE SCALE GENOMIC DNA]</scope>
    <source>
        <strain evidence="5">UoL-UT</strain>
    </source>
</reference>
<keyword evidence="6" id="KW-1185">Reference proteome</keyword>
<dbReference type="Gene3D" id="3.30.420.10">
    <property type="entry name" value="Ribonuclease H-like superfamily/Ribonuclease H"/>
    <property type="match status" value="1"/>
</dbReference>
<comment type="caution">
    <text evidence="5">The sequence shown here is derived from an EMBL/GenBank/DDBJ whole genome shotgun (WGS) entry which is preliminary data.</text>
</comment>
<feature type="region of interest" description="Disordered" evidence="2">
    <location>
        <begin position="819"/>
        <end position="857"/>
    </location>
</feature>
<evidence type="ECO:0000259" key="4">
    <source>
        <dbReference type="Pfam" id="PF24065"/>
    </source>
</evidence>
<organism evidence="5 6">
    <name type="scientific">Leptotrombidium deliense</name>
    <dbReference type="NCBI Taxonomy" id="299467"/>
    <lineage>
        <taxon>Eukaryota</taxon>
        <taxon>Metazoa</taxon>
        <taxon>Ecdysozoa</taxon>
        <taxon>Arthropoda</taxon>
        <taxon>Chelicerata</taxon>
        <taxon>Arachnida</taxon>
        <taxon>Acari</taxon>
        <taxon>Acariformes</taxon>
        <taxon>Trombidiformes</taxon>
        <taxon>Prostigmata</taxon>
        <taxon>Anystina</taxon>
        <taxon>Parasitengona</taxon>
        <taxon>Trombiculoidea</taxon>
        <taxon>Trombiculidae</taxon>
        <taxon>Leptotrombidium</taxon>
    </lineage>
</organism>
<dbReference type="AlphaFoldDB" id="A0A443SPX0"/>
<dbReference type="InterPro" id="IPR056435">
    <property type="entry name" value="DPOD/Z_N"/>
</dbReference>
<feature type="region of interest" description="Disordered" evidence="2">
    <location>
        <begin position="1019"/>
        <end position="1063"/>
    </location>
</feature>
<accession>A0A443SPX0</accession>
<dbReference type="STRING" id="299467.A0A443SPX0"/>
<dbReference type="InterPro" id="IPR030559">
    <property type="entry name" value="PolZ_Rev3"/>
</dbReference>
<evidence type="ECO:0000256" key="1">
    <source>
        <dbReference type="ARBA" id="ARBA00049244"/>
    </source>
</evidence>
<evidence type="ECO:0008006" key="7">
    <source>
        <dbReference type="Google" id="ProtNLM"/>
    </source>
</evidence>
<dbReference type="Pfam" id="PF24055">
    <property type="entry name" value="POL3_N"/>
    <property type="match status" value="1"/>
</dbReference>
<feature type="region of interest" description="Disordered" evidence="2">
    <location>
        <begin position="869"/>
        <end position="918"/>
    </location>
</feature>
<evidence type="ECO:0000313" key="6">
    <source>
        <dbReference type="Proteomes" id="UP000288716"/>
    </source>
</evidence>
<dbReference type="VEuPathDB" id="VectorBase:LDEU002497"/>
<dbReference type="GO" id="GO:0003676">
    <property type="term" value="F:nucleic acid binding"/>
    <property type="evidence" value="ECO:0007669"/>
    <property type="project" value="InterPro"/>
</dbReference>
<dbReference type="Gene3D" id="3.30.342.10">
    <property type="entry name" value="DNA Polymerase, chain B, domain 1"/>
    <property type="match status" value="1"/>
</dbReference>
<name>A0A443SPX0_9ACAR</name>
<feature type="non-terminal residue" evidence="5">
    <location>
        <position position="1202"/>
    </location>
</feature>
<dbReference type="Pfam" id="PF24065">
    <property type="entry name" value="REV3_N"/>
    <property type="match status" value="1"/>
</dbReference>
<feature type="domain" description="DNA polymerase delta/zeta catalytic subunit N-terminal" evidence="3">
    <location>
        <begin position="58"/>
        <end position="141"/>
    </location>
</feature>
<dbReference type="GO" id="GO:0016035">
    <property type="term" value="C:zeta DNA polymerase complex"/>
    <property type="evidence" value="ECO:0007669"/>
    <property type="project" value="InterPro"/>
</dbReference>
<dbReference type="SUPFAM" id="SSF53098">
    <property type="entry name" value="Ribonuclease H-like"/>
    <property type="match status" value="1"/>
</dbReference>
<comment type="catalytic activity">
    <reaction evidence="1">
        <text>DNA(n) + a 2'-deoxyribonucleoside 5'-triphosphate = DNA(n+1) + diphosphate</text>
        <dbReference type="Rhea" id="RHEA:22508"/>
        <dbReference type="Rhea" id="RHEA-COMP:17339"/>
        <dbReference type="Rhea" id="RHEA-COMP:17340"/>
        <dbReference type="ChEBI" id="CHEBI:33019"/>
        <dbReference type="ChEBI" id="CHEBI:61560"/>
        <dbReference type="ChEBI" id="CHEBI:173112"/>
        <dbReference type="EC" id="2.7.7.7"/>
    </reaction>
</comment>
<evidence type="ECO:0000313" key="5">
    <source>
        <dbReference type="EMBL" id="RWS29543.1"/>
    </source>
</evidence>
<dbReference type="EMBL" id="NCKV01000867">
    <property type="protein sequence ID" value="RWS29543.1"/>
    <property type="molecule type" value="Genomic_DNA"/>
</dbReference>
<feature type="compositionally biased region" description="Basic and acidic residues" evidence="2">
    <location>
        <begin position="872"/>
        <end position="881"/>
    </location>
</feature>
<dbReference type="GO" id="GO:0042276">
    <property type="term" value="P:error-prone translesion synthesis"/>
    <property type="evidence" value="ECO:0007669"/>
    <property type="project" value="TreeGrafter"/>
</dbReference>
<evidence type="ECO:0000256" key="2">
    <source>
        <dbReference type="SAM" id="MobiDB-lite"/>
    </source>
</evidence>
<feature type="compositionally biased region" description="Polar residues" evidence="2">
    <location>
        <begin position="841"/>
        <end position="855"/>
    </location>
</feature>
<evidence type="ECO:0000259" key="3">
    <source>
        <dbReference type="Pfam" id="PF24055"/>
    </source>
</evidence>
<dbReference type="GO" id="GO:0000724">
    <property type="term" value="P:double-strand break repair via homologous recombination"/>
    <property type="evidence" value="ECO:0007669"/>
    <property type="project" value="TreeGrafter"/>
</dbReference>
<dbReference type="InterPro" id="IPR012337">
    <property type="entry name" value="RNaseH-like_sf"/>
</dbReference>
<dbReference type="InterPro" id="IPR056447">
    <property type="entry name" value="REV3_N"/>
</dbReference>
<dbReference type="GO" id="GO:0003887">
    <property type="term" value="F:DNA-directed DNA polymerase activity"/>
    <property type="evidence" value="ECO:0007669"/>
    <property type="project" value="UniProtKB-EC"/>
</dbReference>
<gene>
    <name evidence="5" type="ORF">B4U80_09736</name>
</gene>
<sequence length="1202" mass="136299">MSTFGLRIVTVDYCLVKPNSTFDDVYSEFCERETSLVPVIRIFGITRQGKKGCLHVHGYYPYLSIPFDPERHINVVAFKKKLAEEFNKLLSSTNTNYFRTRSSKAYNYVYRIETIKGIPFYGYHSMERTFLRIYFYNPASVEKAKTLLETGKVMNTVIQTYEAHIPYILKFFIDYNLYGMNFIDVRNVQFRFMENNVYNSDKATTCEIEGDCVAADILNRESMSADGQNPGLKSMWEEEKERRRMNYLSSQITPQCSQERENNEITSKEDNYLMILKKILSLDDENSNDNLLSSSPSVNYNASDFAKMFLDCVNTKSNSDGLNEEKSQRQNYTVEEVTEVFSQLTQTRKRPENEDNELSQDNYLTNGCEYSQFLMDIIRDSKDVKSKNAESTSQVNQCSQSSNVSNKSYTAEDFVKLMIGVIKEKNSNGIEGDNAPQLNRSHLCKDFVETTIGSSNVSGINRSEEEDENKITEEMSQVFTSVNENVGVTKAHSAAQTSPLDLAASPSSTITEDYDFEEGGVHVHKHGTPGRNEVEDQEFVEFVCDCNSNECCDLCCDRRSDLCDCEGGQCTKIPQLDGSYDCKLQTSEQRSCSGSKSSAVSRYQQSPLSSITIRVPQVDGSWDVHKSDKVSRTKRRPHPSIQPLPFLSNKNSDVIENLDSNITKSTRSRDKVINGHVDERKVVNVLGYDLSLQNSLDLSFLSQIGHEKLVIKKLTSRKINKILRRSESNTFDESDRCEFYSTNLTGKKKLNYLLSLCKPLEIKLESEDNISEASDDTLIDTNEVLQLEQFKYENHCFGSKSLTEKKTDQKLTHSIDNILNNSTKDDYSDDDYVPPTPEYALQSNKENDIGSSPVPNNVVYVEDEDDATQDYWKNDSPKKAEVSPLKSTENADVRENESESELCNHGFPLNSDGNRRESQDEIFTQVSRSQTNNYEPVIYTQLKNICSQESNKSQKSVDESSRVSISDSIVSFYDMESPISSPVAGTSNCFDLSSPPAISFLPSSVSNICSTPLDRVKEIKSHQNKKKRSLSFESEKEQSNSQKRQNIAKPIVSQTNSNPSVIEGVKTSQGYDFELSSIEEGGDEIHTHQHLTTMSLEVFTSVSGDLKPNPKNDAIRAIFYGIHKDIPEGTGKSLFLGMIIVEMDETDFQSQSSFNFSSTNYFRKYLLRTGYNKDYVTETYAVDELDLYMKLVEVLKTHDPDI</sequence>
<feature type="domain" description="DNA polymerase zeta catalytic subunit N-terminal" evidence="4">
    <location>
        <begin position="4"/>
        <end position="57"/>
    </location>
</feature>